<feature type="transmembrane region" description="Helical" evidence="1">
    <location>
        <begin position="209"/>
        <end position="233"/>
    </location>
</feature>
<evidence type="ECO:0000313" key="4">
    <source>
        <dbReference type="Proteomes" id="UP000625631"/>
    </source>
</evidence>
<evidence type="ECO:0000256" key="1">
    <source>
        <dbReference type="SAM" id="Phobius"/>
    </source>
</evidence>
<gene>
    <name evidence="3" type="ORF">I7X13_11985</name>
</gene>
<reference evidence="3 4" key="1">
    <citation type="submission" date="2020-12" db="EMBL/GenBank/DDBJ databases">
        <title>Hymenobacter sp.</title>
        <authorList>
            <person name="Kim M.K."/>
        </authorList>
    </citation>
    <scope>NUCLEOTIDE SEQUENCE [LARGE SCALE GENOMIC DNA]</scope>
    <source>
        <strain evidence="3 4">BT442</strain>
    </source>
</reference>
<comment type="caution">
    <text evidence="3">The sequence shown here is derived from an EMBL/GenBank/DDBJ whole genome shotgun (WGS) entry which is preliminary data.</text>
</comment>
<accession>A0ABS0Q985</accession>
<evidence type="ECO:0000259" key="2">
    <source>
        <dbReference type="Pfam" id="PF19830"/>
    </source>
</evidence>
<keyword evidence="1" id="KW-0812">Transmembrane</keyword>
<sequence length="645" mass="73511">MTPSSTTTAVVPPFRRGPVALLALLGQALLLAYTYAKLLFNPGQYLIVDHYDGIKSYFSVASFLRQPLGDGMLVRGHNYPFGEYMYYTDSTPLLVAPLHWLVQAIPALAPYGLYLYDLFILSSILISTGLLVLILRRLAVPAWLAILLAIALPWLGPQTYRLTVGHMSLAYTPAMLFLVWGLQRLYAAWRAGQSLTRHFAMLLVGTVLASWLHFYYLALMVGTLVFFVAVLLYESVRERRPWRPLVVGTAATMAGAVVLTWGLLQLLDPRAKERPVGSNGYDWIEWRFQFTSLFKGYVYNKVTFPLERTAYVPYESVSYLTGFVLFGALLVAVLWLFKRLPVEARLPEPTADATAGFVKYLLLASVPLAFIALGENIEIDNGAYVVHNYLNVFRWLHKITDRVTQFRALGRFIWPFWWAVVLGFSWYVARWRFIPMLRWALVALCALLVVDTVNATHFYQTDTQRPNLLWPEPGTPVQQLLGWADKDRYQAILPIPFYHVGTEWDSEPTNLNVDPDDPHCNTTYQLSMVSGLPLMSHKATRAITSQAEDLYSIFKPGGPNPALLERLDQRPILVFLDTAYYDGRNNYYRDMLRERPTMQAVYERAPVFIREQHLRRIKQQGSWSLYEWYPKGQPTAAPATAPLAQ</sequence>
<feature type="transmembrane region" description="Helical" evidence="1">
    <location>
        <begin position="245"/>
        <end position="264"/>
    </location>
</feature>
<proteinExistence type="predicted"/>
<name>A0ABS0Q985_9BACT</name>
<keyword evidence="1" id="KW-1133">Transmembrane helix</keyword>
<organism evidence="3 4">
    <name type="scientific">Hymenobacter negativus</name>
    <dbReference type="NCBI Taxonomy" id="2795026"/>
    <lineage>
        <taxon>Bacteria</taxon>
        <taxon>Pseudomonadati</taxon>
        <taxon>Bacteroidota</taxon>
        <taxon>Cytophagia</taxon>
        <taxon>Cytophagales</taxon>
        <taxon>Hymenobacteraceae</taxon>
        <taxon>Hymenobacter</taxon>
    </lineage>
</organism>
<keyword evidence="4" id="KW-1185">Reference proteome</keyword>
<feature type="domain" description="DUF6311" evidence="2">
    <location>
        <begin position="23"/>
        <end position="450"/>
    </location>
</feature>
<keyword evidence="1" id="KW-0472">Membrane</keyword>
<dbReference type="Proteomes" id="UP000625631">
    <property type="component" value="Unassembled WGS sequence"/>
</dbReference>
<protein>
    <recommendedName>
        <fullName evidence="2">DUF6311 domain-containing protein</fullName>
    </recommendedName>
</protein>
<feature type="transmembrane region" description="Helical" evidence="1">
    <location>
        <begin position="140"/>
        <end position="157"/>
    </location>
</feature>
<dbReference type="InterPro" id="IPR046278">
    <property type="entry name" value="DUF6311"/>
</dbReference>
<evidence type="ECO:0000313" key="3">
    <source>
        <dbReference type="EMBL" id="MBH8558774.1"/>
    </source>
</evidence>
<feature type="transmembrane region" description="Helical" evidence="1">
    <location>
        <begin position="317"/>
        <end position="337"/>
    </location>
</feature>
<dbReference type="RefSeq" id="WP_198075663.1">
    <property type="nucleotide sequence ID" value="NZ_JAEDAE010000004.1"/>
</dbReference>
<feature type="transmembrane region" description="Helical" evidence="1">
    <location>
        <begin position="114"/>
        <end position="134"/>
    </location>
</feature>
<feature type="transmembrane region" description="Helical" evidence="1">
    <location>
        <begin position="412"/>
        <end position="429"/>
    </location>
</feature>
<dbReference type="EMBL" id="JAEDAE010000004">
    <property type="protein sequence ID" value="MBH8558774.1"/>
    <property type="molecule type" value="Genomic_DNA"/>
</dbReference>
<dbReference type="Pfam" id="PF19830">
    <property type="entry name" value="DUF6311"/>
    <property type="match status" value="1"/>
</dbReference>